<dbReference type="PROSITE" id="PS51318">
    <property type="entry name" value="TAT"/>
    <property type="match status" value="1"/>
</dbReference>
<protein>
    <submittedName>
        <fullName evidence="5">DUF1775 domain-containing protein</fullName>
    </submittedName>
</protein>
<evidence type="ECO:0000313" key="6">
    <source>
        <dbReference type="Proteomes" id="UP000233276"/>
    </source>
</evidence>
<dbReference type="KEGG" id="mhos:CXR34_12935"/>
<dbReference type="EMBL" id="CP025299">
    <property type="protein sequence ID" value="AUG30266.1"/>
    <property type="molecule type" value="Genomic_DNA"/>
</dbReference>
<evidence type="ECO:0000256" key="2">
    <source>
        <dbReference type="SAM" id="Phobius"/>
    </source>
</evidence>
<evidence type="ECO:0000259" key="4">
    <source>
        <dbReference type="Pfam" id="PF07987"/>
    </source>
</evidence>
<feature type="region of interest" description="Disordered" evidence="1">
    <location>
        <begin position="173"/>
        <end position="202"/>
    </location>
</feature>
<evidence type="ECO:0000313" key="5">
    <source>
        <dbReference type="EMBL" id="AUG30266.1"/>
    </source>
</evidence>
<dbReference type="AlphaFoldDB" id="A0A2K9DSM9"/>
<dbReference type="InterPro" id="IPR012533">
    <property type="entry name" value="YcnI-copper_dom"/>
</dbReference>
<sequence length="233" mass="23350">MTVTTRSRRRTRLAAGLIAGAALVLAAPLAASAHVHVTPDESSAGTTTRLAFSFSHGCEDSPTTAVKITVPQGIDGVKPVLDGAWTISRELNTDGIPTSVTFTAVTPVESGVAASVALDVIFSSSAANTSVAFPVLQTCATGSTDWSEVAAEGQTEDDLAAPAPVVAVGAVSADGGEHGHDASTTEEHADADTHASTDAAAPADADPVARWLSGGALVAALAALAVALFRRRA</sequence>
<keyword evidence="2" id="KW-0812">Transmembrane</keyword>
<feature type="chain" id="PRO_5039098603" evidence="3">
    <location>
        <begin position="27"/>
        <end position="233"/>
    </location>
</feature>
<keyword evidence="3" id="KW-0732">Signal</keyword>
<organism evidence="5 6">
    <name type="scientific">Microbacterium hominis</name>
    <dbReference type="NCBI Taxonomy" id="162426"/>
    <lineage>
        <taxon>Bacteria</taxon>
        <taxon>Bacillati</taxon>
        <taxon>Actinomycetota</taxon>
        <taxon>Actinomycetes</taxon>
        <taxon>Micrococcales</taxon>
        <taxon>Microbacteriaceae</taxon>
        <taxon>Microbacterium</taxon>
    </lineage>
</organism>
<dbReference type="RefSeq" id="WP_061782491.1">
    <property type="nucleotide sequence ID" value="NZ_CP025299.1"/>
</dbReference>
<feature type="compositionally biased region" description="Basic and acidic residues" evidence="1">
    <location>
        <begin position="175"/>
        <end position="195"/>
    </location>
</feature>
<keyword evidence="2" id="KW-1133">Transmembrane helix</keyword>
<feature type="transmembrane region" description="Helical" evidence="2">
    <location>
        <begin position="211"/>
        <end position="229"/>
    </location>
</feature>
<name>A0A2K9DSM9_9MICO</name>
<proteinExistence type="predicted"/>
<dbReference type="InterPro" id="IPR038507">
    <property type="entry name" value="YcnI-like_sf"/>
</dbReference>
<dbReference type="Gene3D" id="2.60.40.2230">
    <property type="entry name" value="Uncharacterised protein YcnI-like PF07987, DUF1775"/>
    <property type="match status" value="1"/>
</dbReference>
<accession>A0A2K9DSM9</accession>
<evidence type="ECO:0000256" key="1">
    <source>
        <dbReference type="SAM" id="MobiDB-lite"/>
    </source>
</evidence>
<feature type="domain" description="YncI copper-binding" evidence="4">
    <location>
        <begin position="34"/>
        <end position="168"/>
    </location>
</feature>
<keyword evidence="2" id="KW-0472">Membrane</keyword>
<dbReference type="Proteomes" id="UP000233276">
    <property type="component" value="Chromosome"/>
</dbReference>
<dbReference type="InterPro" id="IPR006311">
    <property type="entry name" value="TAT_signal"/>
</dbReference>
<gene>
    <name evidence="5" type="ORF">CXR34_12935</name>
</gene>
<reference evidence="5 6" key="1">
    <citation type="submission" date="2017-12" db="EMBL/GenBank/DDBJ databases">
        <title>Isolation and characterization of estrogens degradatiion strain Microbacterium hominis SJTG1.</title>
        <authorList>
            <person name="Xiong W."/>
            <person name="Yin C."/>
            <person name="Zheng D."/>
            <person name="Liang R."/>
        </authorList>
    </citation>
    <scope>NUCLEOTIDE SEQUENCE [LARGE SCALE GENOMIC DNA]</scope>
    <source>
        <strain evidence="5 6">SJTG1</strain>
    </source>
</reference>
<dbReference type="Pfam" id="PF07987">
    <property type="entry name" value="DUF1775"/>
    <property type="match status" value="1"/>
</dbReference>
<evidence type="ECO:0000256" key="3">
    <source>
        <dbReference type="SAM" id="SignalP"/>
    </source>
</evidence>
<feature type="signal peptide" evidence="3">
    <location>
        <begin position="1"/>
        <end position="26"/>
    </location>
</feature>